<keyword evidence="2" id="KW-1185">Reference proteome</keyword>
<reference evidence="1 2" key="1">
    <citation type="journal article" date="2020" name="IScience">
        <title>Genome Sequencing of the Endangered Kingdonia uniflora (Circaeasteraceae, Ranunculales) Reveals Potential Mechanisms of Evolutionary Specialization.</title>
        <authorList>
            <person name="Sun Y."/>
            <person name="Deng T."/>
            <person name="Zhang A."/>
            <person name="Moore M.J."/>
            <person name="Landis J.B."/>
            <person name="Lin N."/>
            <person name="Zhang H."/>
            <person name="Zhang X."/>
            <person name="Huang J."/>
            <person name="Zhang X."/>
            <person name="Sun H."/>
            <person name="Wang H."/>
        </authorList>
    </citation>
    <scope>NUCLEOTIDE SEQUENCE [LARGE SCALE GENOMIC DNA]</scope>
    <source>
        <strain evidence="1">TB1705</strain>
        <tissue evidence="1">Leaf</tissue>
    </source>
</reference>
<organism evidence="1 2">
    <name type="scientific">Kingdonia uniflora</name>
    <dbReference type="NCBI Taxonomy" id="39325"/>
    <lineage>
        <taxon>Eukaryota</taxon>
        <taxon>Viridiplantae</taxon>
        <taxon>Streptophyta</taxon>
        <taxon>Embryophyta</taxon>
        <taxon>Tracheophyta</taxon>
        <taxon>Spermatophyta</taxon>
        <taxon>Magnoliopsida</taxon>
        <taxon>Ranunculales</taxon>
        <taxon>Circaeasteraceae</taxon>
        <taxon>Kingdonia</taxon>
    </lineage>
</organism>
<sequence>ENQNRGIRGKSESVNQASFPSIIVSTFFRSYHICSSRSTWIQGKPRRSPVVQSFYWIPSAADEVRISCL</sequence>
<feature type="non-terminal residue" evidence="1">
    <location>
        <position position="1"/>
    </location>
</feature>
<evidence type="ECO:0000313" key="1">
    <source>
        <dbReference type="EMBL" id="KAF6155161.1"/>
    </source>
</evidence>
<protein>
    <submittedName>
        <fullName evidence="1">Uncharacterized protein</fullName>
    </submittedName>
</protein>
<comment type="caution">
    <text evidence="1">The sequence shown here is derived from an EMBL/GenBank/DDBJ whole genome shotgun (WGS) entry which is preliminary data.</text>
</comment>
<gene>
    <name evidence="1" type="ORF">GIB67_019687</name>
</gene>
<proteinExistence type="predicted"/>
<dbReference type="EMBL" id="JACGCM010001428">
    <property type="protein sequence ID" value="KAF6155161.1"/>
    <property type="molecule type" value="Genomic_DNA"/>
</dbReference>
<dbReference type="Proteomes" id="UP000541444">
    <property type="component" value="Unassembled WGS sequence"/>
</dbReference>
<accession>A0A7J7MJW0</accession>
<dbReference type="AlphaFoldDB" id="A0A7J7MJW0"/>
<evidence type="ECO:0000313" key="2">
    <source>
        <dbReference type="Proteomes" id="UP000541444"/>
    </source>
</evidence>
<name>A0A7J7MJW0_9MAGN</name>